<dbReference type="GO" id="GO:0016301">
    <property type="term" value="F:kinase activity"/>
    <property type="evidence" value="ECO:0007669"/>
    <property type="project" value="TreeGrafter"/>
</dbReference>
<dbReference type="RefSeq" id="WP_101932553.1">
    <property type="nucleotide sequence ID" value="NZ_CP018622.1"/>
</dbReference>
<dbReference type="KEGG" id="vpn:A21D_00485"/>
<dbReference type="Gene3D" id="2.40.33.40">
    <property type="entry name" value="Phosphotransferase system, glucitol/sorbitol-specific IIA component"/>
    <property type="match status" value="1"/>
</dbReference>
<dbReference type="PROSITE" id="PS51097">
    <property type="entry name" value="PTS_EIIA_TYPE_5"/>
    <property type="match status" value="1"/>
</dbReference>
<reference evidence="3 5" key="3">
    <citation type="submission" date="2024-01" db="EMBL/GenBank/DDBJ databases">
        <title>Survival strategy associated with biotechnological potential of Virgibacillus dokdonensis T4.6 isolated from salt-fermented shrimp paste.</title>
        <authorList>
            <person name="Doan T.V."/>
            <person name="Quach N.T."/>
            <person name="Phi Q.-T."/>
        </authorList>
    </citation>
    <scope>NUCLEOTIDE SEQUENCE [LARGE SCALE GENOMIC DNA]</scope>
    <source>
        <strain evidence="3 5">T4.6</strain>
    </source>
</reference>
<dbReference type="GO" id="GO:0005737">
    <property type="term" value="C:cytoplasm"/>
    <property type="evidence" value="ECO:0007669"/>
    <property type="project" value="InterPro"/>
</dbReference>
<dbReference type="GO" id="GO:0008982">
    <property type="term" value="F:protein-N(PI)-phosphohistidine-sugar phosphotransferase activity"/>
    <property type="evidence" value="ECO:0007669"/>
    <property type="project" value="InterPro"/>
</dbReference>
<dbReference type="Pfam" id="PF03829">
    <property type="entry name" value="PTSIIA_gutA"/>
    <property type="match status" value="1"/>
</dbReference>
<dbReference type="EMBL" id="JAZHPM010000016">
    <property type="protein sequence ID" value="MEF2292388.1"/>
    <property type="molecule type" value="Genomic_DNA"/>
</dbReference>
<gene>
    <name evidence="2" type="ORF">A21D_00485</name>
    <name evidence="3" type="ORF">V2W34_10275</name>
</gene>
<sequence length="121" mass="13573">MILKYKTSVDRVGDYATTFLEEKMLILFGKDAPAELEEYCVSIVMNDVQGSIKVGDILQLKDREYRITAIGDAVENNLATLGHITLKFDSSALPELPGTLYLEDQPISQLDTGDEIKIYER</sequence>
<evidence type="ECO:0000313" key="3">
    <source>
        <dbReference type="EMBL" id="MEF2292388.1"/>
    </source>
</evidence>
<dbReference type="PANTHER" id="PTHR40398:SF1">
    <property type="entry name" value="PTS SYSTEM GLUCITOL_SORBITOL-SPECIFIC EIIA COMPONENT"/>
    <property type="match status" value="1"/>
</dbReference>
<reference evidence="2" key="1">
    <citation type="submission" date="2016-11" db="EMBL/GenBank/DDBJ databases">
        <title>Complete genome sequence of Virgibacillus dokdonensis 21D, a halophilic bacterium isolated from the deep hypersaline anoxic basin Discovery in the Mediterranean Sea.</title>
        <authorList>
            <person name="Zeaiter Z."/>
            <person name="Booth J.M."/>
            <person name="Prosdocimi E.M."/>
            <person name="Mapelli F."/>
            <person name="Fusi M."/>
            <person name="Daffonchio D."/>
            <person name="Borin S."/>
            <person name="Crotti E."/>
        </authorList>
    </citation>
    <scope>NUCLEOTIDE SEQUENCE</scope>
    <source>
        <strain evidence="2">21D</strain>
    </source>
</reference>
<dbReference type="Proteomes" id="UP000234237">
    <property type="component" value="Chromosome"/>
</dbReference>
<proteinExistence type="predicted"/>
<comment type="caution">
    <text evidence="1">Lacks conserved residue(s) required for the propagation of feature annotation.</text>
</comment>
<reference evidence="4" key="2">
    <citation type="submission" date="2016-11" db="EMBL/GenBank/DDBJ databases">
        <title>Complete genome sequence of Virgibacillus pantothenticus 21D, a halophilic bacterium isolated from the deep hypersaline anoxic basin Discovery in the Mediterranean Sea.</title>
        <authorList>
            <person name="Zeaiter Z."/>
            <person name="Booth J.M."/>
            <person name="Prosdocimi E.M."/>
            <person name="Mapelli F."/>
            <person name="Fusi M."/>
            <person name="Daffonchio D."/>
            <person name="Borin S."/>
            <person name="Crotti E."/>
        </authorList>
    </citation>
    <scope>NUCLEOTIDE SEQUENCE [LARGE SCALE GENOMIC DNA]</scope>
    <source>
        <strain evidence="4">21D</strain>
    </source>
</reference>
<evidence type="ECO:0000313" key="5">
    <source>
        <dbReference type="Proteomes" id="UP001356080"/>
    </source>
</evidence>
<name>A0A2K9IUX6_9BACI</name>
<evidence type="ECO:0000256" key="1">
    <source>
        <dbReference type="PROSITE-ProRule" id="PRU00420"/>
    </source>
</evidence>
<dbReference type="AlphaFoldDB" id="A0A2K9IUX6"/>
<protein>
    <submittedName>
        <fullName evidence="3">PTS glucitol/sorbitol transporter subunit IIA</fullName>
    </submittedName>
    <submittedName>
        <fullName evidence="2">PTS system glucitol/sorbitol-specific transporter subunit IIA</fullName>
    </submittedName>
</protein>
<organism evidence="2 4">
    <name type="scientific">Virgibacillus dokdonensis</name>
    <dbReference type="NCBI Taxonomy" id="302167"/>
    <lineage>
        <taxon>Bacteria</taxon>
        <taxon>Bacillati</taxon>
        <taxon>Bacillota</taxon>
        <taxon>Bacilli</taxon>
        <taxon>Bacillales</taxon>
        <taxon>Bacillaceae</taxon>
        <taxon>Virgibacillus</taxon>
    </lineage>
</organism>
<dbReference type="GO" id="GO:0009401">
    <property type="term" value="P:phosphoenolpyruvate-dependent sugar phosphotransferase system"/>
    <property type="evidence" value="ECO:0007669"/>
    <property type="project" value="InterPro"/>
</dbReference>
<dbReference type="EMBL" id="CP018622">
    <property type="protein sequence ID" value="AUJ23598.1"/>
    <property type="molecule type" value="Genomic_DNA"/>
</dbReference>
<accession>A0A2K9IUX6</accession>
<dbReference type="SUPFAM" id="SSF141530">
    <property type="entry name" value="PTSIIA/GutA-like"/>
    <property type="match status" value="1"/>
</dbReference>
<dbReference type="InterPro" id="IPR004716">
    <property type="entry name" value="PTS_IIA_glucitol/sorbitol-sp"/>
</dbReference>
<keyword evidence="5" id="KW-1185">Reference proteome</keyword>
<dbReference type="Proteomes" id="UP001356080">
    <property type="component" value="Unassembled WGS sequence"/>
</dbReference>
<evidence type="ECO:0000313" key="4">
    <source>
        <dbReference type="Proteomes" id="UP000234237"/>
    </source>
</evidence>
<dbReference type="InterPro" id="IPR036665">
    <property type="entry name" value="PTS_IIA_glucitol/sorbitol_sf"/>
</dbReference>
<evidence type="ECO:0000313" key="2">
    <source>
        <dbReference type="EMBL" id="AUJ23598.1"/>
    </source>
</evidence>
<dbReference type="PANTHER" id="PTHR40398">
    <property type="entry name" value="PTS SYSTEM GLUCITOL/SORBITOL-SPECIFIC EIIA COMPONENT"/>
    <property type="match status" value="1"/>
</dbReference>